<keyword evidence="1 2" id="KW-0129">CBS domain</keyword>
<dbReference type="CDD" id="cd04586">
    <property type="entry name" value="CBS_pair_BON_assoc"/>
    <property type="match status" value="1"/>
</dbReference>
<keyword evidence="5" id="KW-1185">Reference proteome</keyword>
<dbReference type="Proteomes" id="UP000004080">
    <property type="component" value="Unassembled WGS sequence"/>
</dbReference>
<dbReference type="PANTHER" id="PTHR43080">
    <property type="entry name" value="CBS DOMAIN-CONTAINING PROTEIN CBSX3, MITOCHONDRIAL"/>
    <property type="match status" value="1"/>
</dbReference>
<dbReference type="PROSITE" id="PS51371">
    <property type="entry name" value="CBS"/>
    <property type="match status" value="2"/>
</dbReference>
<dbReference type="Pfam" id="PF00571">
    <property type="entry name" value="CBS"/>
    <property type="match status" value="2"/>
</dbReference>
<dbReference type="InterPro" id="IPR000644">
    <property type="entry name" value="CBS_dom"/>
</dbReference>
<evidence type="ECO:0000313" key="5">
    <source>
        <dbReference type="Proteomes" id="UP000004080"/>
    </source>
</evidence>
<name>I8AGI3_9BACL</name>
<reference evidence="4 5" key="1">
    <citation type="journal article" date="2012" name="J. Bacteriol.">
        <title>Genome of Bacillus macauensis ZFHKF-1, a Long-Chain-Forming Bacterium.</title>
        <authorList>
            <person name="Cai L."/>
            <person name="Zhang T."/>
        </authorList>
    </citation>
    <scope>NUCLEOTIDE SEQUENCE [LARGE SCALE GENOMIC DNA]</scope>
    <source>
        <strain evidence="4 5">ZFHKF-1</strain>
    </source>
</reference>
<evidence type="ECO:0000256" key="1">
    <source>
        <dbReference type="ARBA" id="ARBA00023122"/>
    </source>
</evidence>
<evidence type="ECO:0000313" key="4">
    <source>
        <dbReference type="EMBL" id="EIT84792.1"/>
    </source>
</evidence>
<gene>
    <name evidence="4" type="ORF">A374_13910</name>
</gene>
<dbReference type="SMART" id="SM00116">
    <property type="entry name" value="CBS"/>
    <property type="match status" value="2"/>
</dbReference>
<dbReference type="eggNOG" id="COG0517">
    <property type="taxonomic scope" value="Bacteria"/>
</dbReference>
<dbReference type="STRING" id="1196324.A374_13910"/>
<accession>I8AGI3</accession>
<dbReference type="SUPFAM" id="SSF54631">
    <property type="entry name" value="CBS-domain pair"/>
    <property type="match status" value="1"/>
</dbReference>
<dbReference type="Gene3D" id="3.10.580.10">
    <property type="entry name" value="CBS-domain"/>
    <property type="match status" value="1"/>
</dbReference>
<sequence length="160" mass="18466">MKVQDFMISDVYVAHLDQTLSEVMEMLARQNVGGMPVVDHEGKLLSMISDGDILRALKPKSRHMYDFFSFVFYEEQAEFEEVIRHTGATPLRELLPKRIKTYTVSPQDEMEHALGLLAKHHFKKLPVIDEQQHVVGIISRGDIIKKIRNAILPQLQNDQR</sequence>
<dbReference type="AlphaFoldDB" id="I8AGI3"/>
<comment type="caution">
    <text evidence="4">The sequence shown here is derived from an EMBL/GenBank/DDBJ whole genome shotgun (WGS) entry which is preliminary data.</text>
</comment>
<dbReference type="EMBL" id="AKKV01000030">
    <property type="protein sequence ID" value="EIT84792.1"/>
    <property type="molecule type" value="Genomic_DNA"/>
</dbReference>
<proteinExistence type="predicted"/>
<protein>
    <submittedName>
        <fullName evidence="4">CBS domain containing membrane protein</fullName>
    </submittedName>
</protein>
<evidence type="ECO:0000256" key="2">
    <source>
        <dbReference type="PROSITE-ProRule" id="PRU00703"/>
    </source>
</evidence>
<dbReference type="InterPro" id="IPR046342">
    <property type="entry name" value="CBS_dom_sf"/>
</dbReference>
<dbReference type="RefSeq" id="WP_007202860.1">
    <property type="nucleotide sequence ID" value="NZ_AKKV01000030.1"/>
</dbReference>
<evidence type="ECO:0000259" key="3">
    <source>
        <dbReference type="PROSITE" id="PS51371"/>
    </source>
</evidence>
<organism evidence="4 5">
    <name type="scientific">Fictibacillus macauensis ZFHKF-1</name>
    <dbReference type="NCBI Taxonomy" id="1196324"/>
    <lineage>
        <taxon>Bacteria</taxon>
        <taxon>Bacillati</taxon>
        <taxon>Bacillota</taxon>
        <taxon>Bacilli</taxon>
        <taxon>Bacillales</taxon>
        <taxon>Fictibacillaceae</taxon>
        <taxon>Fictibacillus</taxon>
    </lineage>
</organism>
<dbReference type="PATRIC" id="fig|1196324.3.peg.2845"/>
<dbReference type="InterPro" id="IPR051257">
    <property type="entry name" value="Diverse_CBS-Domain"/>
</dbReference>
<feature type="domain" description="CBS" evidence="3">
    <location>
        <begin position="96"/>
        <end position="154"/>
    </location>
</feature>
<feature type="domain" description="CBS" evidence="3">
    <location>
        <begin position="7"/>
        <end position="67"/>
    </location>
</feature>
<dbReference type="PANTHER" id="PTHR43080:SF2">
    <property type="entry name" value="CBS DOMAIN-CONTAINING PROTEIN"/>
    <property type="match status" value="1"/>
</dbReference>